<name>A0A9D4QSA1_DREPO</name>
<sequence>MNAARKTGALPECHRHLWGLRRGITGDDRGETGALPHGECRRCYGIPGSAGTLPAFTGALPATTEAMPGHCRLSPGHYRRQPGLDRNKPDSAGLLTGFNRGGTGKWCDCVKKMSTLRIIPVLAGRAALANRDGPGLYRKK</sequence>
<proteinExistence type="predicted"/>
<comment type="caution">
    <text evidence="1">The sequence shown here is derived from an EMBL/GenBank/DDBJ whole genome shotgun (WGS) entry which is preliminary data.</text>
</comment>
<organism evidence="1 2">
    <name type="scientific">Dreissena polymorpha</name>
    <name type="common">Zebra mussel</name>
    <name type="synonym">Mytilus polymorpha</name>
    <dbReference type="NCBI Taxonomy" id="45954"/>
    <lineage>
        <taxon>Eukaryota</taxon>
        <taxon>Metazoa</taxon>
        <taxon>Spiralia</taxon>
        <taxon>Lophotrochozoa</taxon>
        <taxon>Mollusca</taxon>
        <taxon>Bivalvia</taxon>
        <taxon>Autobranchia</taxon>
        <taxon>Heteroconchia</taxon>
        <taxon>Euheterodonta</taxon>
        <taxon>Imparidentia</taxon>
        <taxon>Neoheterodontei</taxon>
        <taxon>Myida</taxon>
        <taxon>Dreissenoidea</taxon>
        <taxon>Dreissenidae</taxon>
        <taxon>Dreissena</taxon>
    </lineage>
</organism>
<dbReference type="EMBL" id="JAIWYP010000004">
    <property type="protein sequence ID" value="KAH3841756.1"/>
    <property type="molecule type" value="Genomic_DNA"/>
</dbReference>
<protein>
    <submittedName>
        <fullName evidence="1">Uncharacterized protein</fullName>
    </submittedName>
</protein>
<dbReference type="AlphaFoldDB" id="A0A9D4QSA1"/>
<reference evidence="1" key="1">
    <citation type="journal article" date="2019" name="bioRxiv">
        <title>The Genome of the Zebra Mussel, Dreissena polymorpha: A Resource for Invasive Species Research.</title>
        <authorList>
            <person name="McCartney M.A."/>
            <person name="Auch B."/>
            <person name="Kono T."/>
            <person name="Mallez S."/>
            <person name="Zhang Y."/>
            <person name="Obille A."/>
            <person name="Becker A."/>
            <person name="Abrahante J.E."/>
            <person name="Garbe J."/>
            <person name="Badalamenti J.P."/>
            <person name="Herman A."/>
            <person name="Mangelson H."/>
            <person name="Liachko I."/>
            <person name="Sullivan S."/>
            <person name="Sone E.D."/>
            <person name="Koren S."/>
            <person name="Silverstein K.A.T."/>
            <person name="Beckman K.B."/>
            <person name="Gohl D.M."/>
        </authorList>
    </citation>
    <scope>NUCLEOTIDE SEQUENCE</scope>
    <source>
        <strain evidence="1">Duluth1</strain>
        <tissue evidence="1">Whole animal</tissue>
    </source>
</reference>
<gene>
    <name evidence="1" type="ORF">DPMN_115235</name>
</gene>
<keyword evidence="2" id="KW-1185">Reference proteome</keyword>
<accession>A0A9D4QSA1</accession>
<evidence type="ECO:0000313" key="2">
    <source>
        <dbReference type="Proteomes" id="UP000828390"/>
    </source>
</evidence>
<evidence type="ECO:0000313" key="1">
    <source>
        <dbReference type="EMBL" id="KAH3841756.1"/>
    </source>
</evidence>
<reference evidence="1" key="2">
    <citation type="submission" date="2020-11" db="EMBL/GenBank/DDBJ databases">
        <authorList>
            <person name="McCartney M.A."/>
            <person name="Auch B."/>
            <person name="Kono T."/>
            <person name="Mallez S."/>
            <person name="Becker A."/>
            <person name="Gohl D.M."/>
            <person name="Silverstein K.A.T."/>
            <person name="Koren S."/>
            <person name="Bechman K.B."/>
            <person name="Herman A."/>
            <person name="Abrahante J.E."/>
            <person name="Garbe J."/>
        </authorList>
    </citation>
    <scope>NUCLEOTIDE SEQUENCE</scope>
    <source>
        <strain evidence="1">Duluth1</strain>
        <tissue evidence="1">Whole animal</tissue>
    </source>
</reference>
<dbReference type="Proteomes" id="UP000828390">
    <property type="component" value="Unassembled WGS sequence"/>
</dbReference>